<keyword evidence="2" id="KW-0472">Membrane</keyword>
<dbReference type="PANTHER" id="PTHR32063">
    <property type="match status" value="1"/>
</dbReference>
<dbReference type="PANTHER" id="PTHR32063:SF0">
    <property type="entry name" value="SWARMING MOTILITY PROTEIN SWRC"/>
    <property type="match status" value="1"/>
</dbReference>
<dbReference type="Gene3D" id="3.30.2090.10">
    <property type="entry name" value="Multidrug efflux transporter AcrB TolC docking domain, DN and DC subdomains"/>
    <property type="match status" value="2"/>
</dbReference>
<keyword evidence="2" id="KW-0812">Transmembrane</keyword>
<dbReference type="Proteomes" id="UP000062160">
    <property type="component" value="Unassembled WGS sequence"/>
</dbReference>
<dbReference type="InterPro" id="IPR027463">
    <property type="entry name" value="AcrB_DN_DC_subdom"/>
</dbReference>
<dbReference type="RefSeq" id="WP_059032839.1">
    <property type="nucleotide sequence ID" value="NZ_DF977001.1"/>
</dbReference>
<accession>A0A0U9HF88</accession>
<evidence type="ECO:0000313" key="3">
    <source>
        <dbReference type="EMBL" id="GAQ25461.1"/>
    </source>
</evidence>
<keyword evidence="2" id="KW-1133">Transmembrane helix</keyword>
<feature type="transmembrane region" description="Helical" evidence="2">
    <location>
        <begin position="334"/>
        <end position="351"/>
    </location>
</feature>
<feature type="transmembrane region" description="Helical" evidence="2">
    <location>
        <begin position="540"/>
        <end position="560"/>
    </location>
</feature>
<feature type="transmembrane region" description="Helical" evidence="2">
    <location>
        <begin position="925"/>
        <end position="949"/>
    </location>
</feature>
<dbReference type="GO" id="GO:0042910">
    <property type="term" value="F:xenobiotic transmembrane transporter activity"/>
    <property type="evidence" value="ECO:0007669"/>
    <property type="project" value="TreeGrafter"/>
</dbReference>
<dbReference type="InterPro" id="IPR001036">
    <property type="entry name" value="Acrflvin-R"/>
</dbReference>
<feature type="transmembrane region" description="Helical" evidence="2">
    <location>
        <begin position="974"/>
        <end position="993"/>
    </location>
</feature>
<evidence type="ECO:0000256" key="1">
    <source>
        <dbReference type="SAM" id="Coils"/>
    </source>
</evidence>
<feature type="transmembrane region" description="Helical" evidence="2">
    <location>
        <begin position="358"/>
        <end position="378"/>
    </location>
</feature>
<feature type="transmembrane region" description="Helical" evidence="2">
    <location>
        <begin position="873"/>
        <end position="892"/>
    </location>
</feature>
<dbReference type="EMBL" id="DF977001">
    <property type="protein sequence ID" value="GAQ25461.1"/>
    <property type="molecule type" value="Genomic_DNA"/>
</dbReference>
<feature type="transmembrane region" description="Helical" evidence="2">
    <location>
        <begin position="384"/>
        <end position="409"/>
    </location>
</feature>
<feature type="transmembrane region" description="Helical" evidence="2">
    <location>
        <begin position="429"/>
        <end position="449"/>
    </location>
</feature>
<dbReference type="SUPFAM" id="SSF82693">
    <property type="entry name" value="Multidrug efflux transporter AcrB pore domain, PN1, PN2, PC1 and PC2 subdomains"/>
    <property type="match status" value="3"/>
</dbReference>
<feature type="transmembrane region" description="Helical" evidence="2">
    <location>
        <begin position="899"/>
        <end position="919"/>
    </location>
</feature>
<evidence type="ECO:0000256" key="2">
    <source>
        <dbReference type="SAM" id="Phobius"/>
    </source>
</evidence>
<dbReference type="Gene3D" id="3.30.70.1430">
    <property type="entry name" value="Multidrug efflux transporter AcrB pore domain"/>
    <property type="match status" value="2"/>
</dbReference>
<dbReference type="Gene3D" id="3.30.70.1320">
    <property type="entry name" value="Multidrug efflux transporter AcrB pore domain like"/>
    <property type="match status" value="1"/>
</dbReference>
<name>A0A0U9HF88_9FIRM</name>
<dbReference type="GO" id="GO:0005886">
    <property type="term" value="C:plasma membrane"/>
    <property type="evidence" value="ECO:0007669"/>
    <property type="project" value="TreeGrafter"/>
</dbReference>
<feature type="transmembrane region" description="Helical" evidence="2">
    <location>
        <begin position="12"/>
        <end position="34"/>
    </location>
</feature>
<dbReference type="STRING" id="224999.GCA_001485475_01478"/>
<keyword evidence="1" id="KW-0175">Coiled coil</keyword>
<dbReference type="OrthoDB" id="9757876at2"/>
<dbReference type="Gene3D" id="1.20.1640.10">
    <property type="entry name" value="Multidrug efflux transporter AcrB transmembrane domain"/>
    <property type="match status" value="2"/>
</dbReference>
<dbReference type="SUPFAM" id="SSF82714">
    <property type="entry name" value="Multidrug efflux transporter AcrB TolC docking domain, DN and DC subdomains"/>
    <property type="match status" value="2"/>
</dbReference>
<protein>
    <submittedName>
        <fullName evidence="3">Hydrophobic/amphiphilic exporter-1, HAE1 family</fullName>
    </submittedName>
</protein>
<feature type="coiled-coil region" evidence="1">
    <location>
        <begin position="638"/>
        <end position="665"/>
    </location>
</feature>
<evidence type="ECO:0000313" key="4">
    <source>
        <dbReference type="Proteomes" id="UP000062160"/>
    </source>
</evidence>
<proteinExistence type="predicted"/>
<feature type="transmembrane region" description="Helical" evidence="2">
    <location>
        <begin position="461"/>
        <end position="483"/>
    </location>
</feature>
<reference evidence="3" key="1">
    <citation type="journal article" date="2016" name="Genome Announc.">
        <title>Draft Genome Sequence of the Syntrophic Lactate-Degrading Bacterium Tepidanaerobacter syntrophicus JLT.</title>
        <authorList>
            <person name="Matsuura N."/>
            <person name="Ohashi A."/>
            <person name="Tourlousse D.M."/>
            <person name="Sekiguchi Y."/>
        </authorList>
    </citation>
    <scope>NUCLEOTIDE SEQUENCE [LARGE SCALE GENOMIC DNA]</scope>
    <source>
        <strain evidence="3">JL</strain>
    </source>
</reference>
<organism evidence="3">
    <name type="scientific">Tepidanaerobacter syntrophicus</name>
    <dbReference type="NCBI Taxonomy" id="224999"/>
    <lineage>
        <taxon>Bacteria</taxon>
        <taxon>Bacillati</taxon>
        <taxon>Bacillota</taxon>
        <taxon>Clostridia</taxon>
        <taxon>Thermosediminibacterales</taxon>
        <taxon>Tepidanaerobacteraceae</taxon>
        <taxon>Tepidanaerobacter</taxon>
    </lineage>
</organism>
<feature type="transmembrane region" description="Helical" evidence="2">
    <location>
        <begin position="1005"/>
        <end position="1028"/>
    </location>
</feature>
<dbReference type="SUPFAM" id="SSF82866">
    <property type="entry name" value="Multidrug efflux transporter AcrB transmembrane domain"/>
    <property type="match status" value="2"/>
</dbReference>
<dbReference type="Gene3D" id="3.30.70.1440">
    <property type="entry name" value="Multidrug efflux transporter AcrB pore domain"/>
    <property type="match status" value="1"/>
</dbReference>
<dbReference type="PRINTS" id="PR00702">
    <property type="entry name" value="ACRIFLAVINRP"/>
</dbReference>
<keyword evidence="4" id="KW-1185">Reference proteome</keyword>
<dbReference type="AlphaFoldDB" id="A0A0U9HF88"/>
<dbReference type="Pfam" id="PF00873">
    <property type="entry name" value="ACR_tran"/>
    <property type="match status" value="1"/>
</dbReference>
<gene>
    <name evidence="3" type="ORF">TSYNT_7487</name>
</gene>
<sequence>MNLAKFSIKRPVTTLMIILIIIVLGGISFARLGIDLLPDISLPMGVVVTQFSGASSEEVESMVTKPVEQTLATLSNVKNITSLSSEGSSMVMVEFNWGTNMDVAAEDMREKVDMIRGFLPSGAQKPMVMKFDPTMMPIMQIALYGGDNIVQLNDIAEDAISNRLLRIEGVASVNIMGAPEREISIEVDPDQLAYYGLSMSQISAKLQAENINLPSGNVDQGNKKYILRTEAEFKDVSEIENLPITLPQGGTILLRDVAEVKDTNKDVTTITRYNGKPCLSLSIQKQSGYNTVQVAQKVKTELAKIKSELPIDIGYDPILDQSDYIQMSINNVESNAVMGGIIAIFVIYLFLQHFRSTLIIGISIPVSIIATFVLIYFSKFTLNMLSLGGLALGVGMLVDNSIVVLDNIFAHREKGEDPVTAALDGTNEVAVAVTASTLTNIAVFLPMVFVQGITAQLFNQLALTVTFSLLCSLAVALTVVPLLSSRLMVEITEDEIPVEKNAKNKTSIFSAPLRAFARFYRRVEVRYAGLLKWALSHRKMVVIGAVGLFVVSIALVPFVGTEFFPRSDAGSISITVKLPYGTNLNKTDEFVTQVIEKIEKIPEVEGILQTTGSTMAMSIGGAFSESSEAGISIKLVPLSERERSSEEVAEEIRNLTADMAGAEIEVQALSGIGFSGGNLLTPISIKVKGDDFDKLDEISNQVVDLVKKVPGTRDVKSSLEEGKPELVIKVDREKASMYGISSAQVAQAVNAAISGSTATEYKIGGEEIDVVIKANKDLVSDIYSIENLLIPNTSGALITLSDIAQVERSVGPVTISRENQTREVTVTGDVAGAATGSVNRQIQQQLDTLKLPEGYNIEMGGEQQQMTESFTDLGLVFILAVVLVYMVMASQFESLKQPFIVMFTVPLALIGVVFALFITRRTFNMTSIMGVIILAGVVVNNAIVLLDFVNQYRAKGMSRTEAIIKAGPSRLRPILMTTLTTILGLVPLALGIGEGAELAAPMATSIIGGLTVSTVLTLVVIPVVYTIFEDWQDILSRYTNNWRNRRKPADV</sequence>